<dbReference type="OrthoDB" id="7506349at2"/>
<accession>A0A3D9UM69</accession>
<proteinExistence type="predicted"/>
<organism evidence="4 5">
    <name type="scientific">Calidifontibacter indicus</name>
    <dbReference type="NCBI Taxonomy" id="419650"/>
    <lineage>
        <taxon>Bacteria</taxon>
        <taxon>Bacillati</taxon>
        <taxon>Actinomycetota</taxon>
        <taxon>Actinomycetes</taxon>
        <taxon>Micrococcales</taxon>
        <taxon>Dermacoccaceae</taxon>
        <taxon>Calidifontibacter</taxon>
    </lineage>
</organism>
<dbReference type="InterPro" id="IPR001647">
    <property type="entry name" value="HTH_TetR"/>
</dbReference>
<dbReference type="Gene3D" id="1.10.357.10">
    <property type="entry name" value="Tetracycline Repressor, domain 2"/>
    <property type="match status" value="1"/>
</dbReference>
<dbReference type="PROSITE" id="PS50977">
    <property type="entry name" value="HTH_TETR_2"/>
    <property type="match status" value="1"/>
</dbReference>
<evidence type="ECO:0000256" key="2">
    <source>
        <dbReference type="PROSITE-ProRule" id="PRU00335"/>
    </source>
</evidence>
<comment type="caution">
    <text evidence="4">The sequence shown here is derived from an EMBL/GenBank/DDBJ whole genome shotgun (WGS) entry which is preliminary data.</text>
</comment>
<dbReference type="SUPFAM" id="SSF46689">
    <property type="entry name" value="Homeodomain-like"/>
    <property type="match status" value="1"/>
</dbReference>
<dbReference type="EMBL" id="QTUA01000001">
    <property type="protein sequence ID" value="REF30419.1"/>
    <property type="molecule type" value="Genomic_DNA"/>
</dbReference>
<keyword evidence="1 2" id="KW-0238">DNA-binding</keyword>
<evidence type="ECO:0000313" key="5">
    <source>
        <dbReference type="Proteomes" id="UP000256253"/>
    </source>
</evidence>
<dbReference type="AlphaFoldDB" id="A0A3D9UM69"/>
<gene>
    <name evidence="4" type="ORF">DFJ65_1425</name>
</gene>
<reference evidence="4 5" key="1">
    <citation type="submission" date="2018-08" db="EMBL/GenBank/DDBJ databases">
        <title>Sequencing the genomes of 1000 actinobacteria strains.</title>
        <authorList>
            <person name="Klenk H.-P."/>
        </authorList>
    </citation>
    <scope>NUCLEOTIDE SEQUENCE [LARGE SCALE GENOMIC DNA]</scope>
    <source>
        <strain evidence="4 5">DSM 22967</strain>
    </source>
</reference>
<sequence length="199" mass="21109">MNTARPEGTVARQAHLLDCAIAVVGESGLRGLTHRAVDRAAGLPEGSCSVYYRTRLALLTALTDHVAEKLLGDVRMLTAGLPTDTADPSAAVAGTTGLLVGLARDPALLLTLSELSLEAVRTPSLQEPMRVWRRALVDVVRTLVEAHHKGDSLRRARTMVAALEGVAIASLNVAEPEREAFLADTIGMLLQAMTDLETA</sequence>
<evidence type="ECO:0000259" key="3">
    <source>
        <dbReference type="PROSITE" id="PS50977"/>
    </source>
</evidence>
<feature type="domain" description="HTH tetR-type" evidence="3">
    <location>
        <begin position="10"/>
        <end position="70"/>
    </location>
</feature>
<evidence type="ECO:0000256" key="1">
    <source>
        <dbReference type="ARBA" id="ARBA00023125"/>
    </source>
</evidence>
<dbReference type="InterPro" id="IPR041583">
    <property type="entry name" value="TetR_C_31"/>
</dbReference>
<dbReference type="Proteomes" id="UP000256253">
    <property type="component" value="Unassembled WGS sequence"/>
</dbReference>
<dbReference type="InterPro" id="IPR009057">
    <property type="entry name" value="Homeodomain-like_sf"/>
</dbReference>
<name>A0A3D9UM69_9MICO</name>
<evidence type="ECO:0000313" key="4">
    <source>
        <dbReference type="EMBL" id="REF30419.1"/>
    </source>
</evidence>
<dbReference type="RefSeq" id="WP_115922416.1">
    <property type="nucleotide sequence ID" value="NZ_QTUA01000001.1"/>
</dbReference>
<dbReference type="Pfam" id="PF17940">
    <property type="entry name" value="TetR_C_31"/>
    <property type="match status" value="1"/>
</dbReference>
<keyword evidence="5" id="KW-1185">Reference proteome</keyword>
<protein>
    <submittedName>
        <fullName evidence="4">TetR family transcriptional regulator</fullName>
    </submittedName>
</protein>
<dbReference type="GO" id="GO:0003677">
    <property type="term" value="F:DNA binding"/>
    <property type="evidence" value="ECO:0007669"/>
    <property type="project" value="UniProtKB-UniRule"/>
</dbReference>
<feature type="DNA-binding region" description="H-T-H motif" evidence="2">
    <location>
        <begin position="33"/>
        <end position="52"/>
    </location>
</feature>